<comment type="caution">
    <text evidence="2">The sequence shown here is derived from an EMBL/GenBank/DDBJ whole genome shotgun (WGS) entry which is preliminary data.</text>
</comment>
<evidence type="ECO:0000313" key="3">
    <source>
        <dbReference type="Proteomes" id="UP000299211"/>
    </source>
</evidence>
<feature type="region of interest" description="Disordered" evidence="1">
    <location>
        <begin position="66"/>
        <end position="111"/>
    </location>
</feature>
<organism evidence="2 3">
    <name type="scientific">Streptomyces avermitilis</name>
    <dbReference type="NCBI Taxonomy" id="33903"/>
    <lineage>
        <taxon>Bacteria</taxon>
        <taxon>Bacillati</taxon>
        <taxon>Actinomycetota</taxon>
        <taxon>Actinomycetes</taxon>
        <taxon>Kitasatosporales</taxon>
        <taxon>Streptomycetaceae</taxon>
        <taxon>Streptomyces</taxon>
    </lineage>
</organism>
<dbReference type="AlphaFoldDB" id="A0A4D4NA98"/>
<accession>A0A4D4NA98</accession>
<gene>
    <name evidence="2" type="ORF">SAV31267_098800</name>
</gene>
<reference evidence="2 3" key="1">
    <citation type="submission" date="2019-04" db="EMBL/GenBank/DDBJ databases">
        <title>Draft genome sequences of Streptomyces avermitilis ATCC 31267.</title>
        <authorList>
            <person name="Komaki H."/>
            <person name="Tamura T."/>
            <person name="Hosoyama A."/>
        </authorList>
    </citation>
    <scope>NUCLEOTIDE SEQUENCE [LARGE SCALE GENOMIC DNA]</scope>
    <source>
        <strain evidence="2 3">ATCC 31267</strain>
    </source>
</reference>
<protein>
    <submittedName>
        <fullName evidence="2">Uncharacterized protein</fullName>
    </submittedName>
</protein>
<sequence>MTKAVTVAFIRHPPPGALRPRLRAPRAELLQQERGPDHPDVAVRLREVSQLPSGDVVVLLGEQAEVGAQGQEPAEETVGLAGRPVRASASTIHNEQSRKAPSSPSRPSSPA</sequence>
<dbReference type="EMBL" id="BJHY01000002">
    <property type="protein sequence ID" value="GDY80395.1"/>
    <property type="molecule type" value="Genomic_DNA"/>
</dbReference>
<feature type="compositionally biased region" description="Low complexity" evidence="1">
    <location>
        <begin position="99"/>
        <end position="111"/>
    </location>
</feature>
<evidence type="ECO:0000256" key="1">
    <source>
        <dbReference type="SAM" id="MobiDB-lite"/>
    </source>
</evidence>
<evidence type="ECO:0000313" key="2">
    <source>
        <dbReference type="EMBL" id="GDY80395.1"/>
    </source>
</evidence>
<name>A0A4D4NA98_STRAX</name>
<dbReference type="Proteomes" id="UP000299211">
    <property type="component" value="Unassembled WGS sequence"/>
</dbReference>
<feature type="region of interest" description="Disordered" evidence="1">
    <location>
        <begin position="1"/>
        <end position="22"/>
    </location>
</feature>
<proteinExistence type="predicted"/>